<dbReference type="InterPro" id="IPR002781">
    <property type="entry name" value="TM_pro_TauE-like"/>
</dbReference>
<feature type="transmembrane region" description="Helical" evidence="5">
    <location>
        <begin position="57"/>
        <end position="78"/>
    </location>
</feature>
<gene>
    <name evidence="6" type="ORF">DD559_14160</name>
</gene>
<comment type="subcellular location">
    <subcellularLocation>
        <location evidence="5">Cell membrane</location>
        <topology evidence="5">Multi-pass membrane protein</topology>
    </subcellularLocation>
    <subcellularLocation>
        <location evidence="1">Membrane</location>
        <topology evidence="1">Multi-pass membrane protein</topology>
    </subcellularLocation>
</comment>
<comment type="caution">
    <text evidence="6">The sequence shown here is derived from an EMBL/GenBank/DDBJ whole genome shotgun (WGS) entry which is preliminary data.</text>
</comment>
<dbReference type="Proteomes" id="UP000245890">
    <property type="component" value="Unassembled WGS sequence"/>
</dbReference>
<dbReference type="EMBL" id="QENQ01000001">
    <property type="protein sequence ID" value="PVX30342.1"/>
    <property type="molecule type" value="Genomic_DNA"/>
</dbReference>
<sequence>MHLLPSSLDWLIPLLGLLVAGLAAGFAGGVFGIGGGFVVVPALLVMLPLLGGEHHQYAHVAIGTSAATIIITSIRSVMSHNKRGSVDFEILKTWAPWVVLGDGIGVLLASHVDGRVLTMVFASGVLLMSVNFLVPRLGNRVISDTMPMGVARVAIAGGLGTFSSLLGIGGGTIAIMVMTLCGRSIHRAVGTASGIGTLIAIPSAIGFAIIGLREPGLPWGSLGFVNLPATLAIASMSMLTAPLGVAAAHALQPAMLKRVFGIYLIVISFVMFHNALKF</sequence>
<keyword evidence="2 5" id="KW-0812">Transmembrane</keyword>
<keyword evidence="3 5" id="KW-1133">Transmembrane helix</keyword>
<dbReference type="Pfam" id="PF01925">
    <property type="entry name" value="TauE"/>
    <property type="match status" value="1"/>
</dbReference>
<keyword evidence="4 5" id="KW-0472">Membrane</keyword>
<evidence type="ECO:0000256" key="4">
    <source>
        <dbReference type="ARBA" id="ARBA00023136"/>
    </source>
</evidence>
<evidence type="ECO:0000256" key="5">
    <source>
        <dbReference type="RuleBase" id="RU363041"/>
    </source>
</evidence>
<evidence type="ECO:0000256" key="1">
    <source>
        <dbReference type="ARBA" id="ARBA00004141"/>
    </source>
</evidence>
<evidence type="ECO:0000256" key="3">
    <source>
        <dbReference type="ARBA" id="ARBA00022989"/>
    </source>
</evidence>
<feature type="transmembrane region" description="Helical" evidence="5">
    <location>
        <begin position="189"/>
        <end position="212"/>
    </location>
</feature>
<dbReference type="PANTHER" id="PTHR43483">
    <property type="entry name" value="MEMBRANE TRANSPORTER PROTEIN HI_0806-RELATED"/>
    <property type="match status" value="1"/>
</dbReference>
<keyword evidence="5" id="KW-1003">Cell membrane</keyword>
<name>A0A2U0SG45_9SPHN</name>
<proteinExistence type="inferred from homology"/>
<feature type="transmembrane region" description="Helical" evidence="5">
    <location>
        <begin position="90"/>
        <end position="109"/>
    </location>
</feature>
<keyword evidence="7" id="KW-1185">Reference proteome</keyword>
<evidence type="ECO:0000313" key="7">
    <source>
        <dbReference type="Proteomes" id="UP000245890"/>
    </source>
</evidence>
<comment type="similarity">
    <text evidence="5">Belongs to the 4-toluene sulfonate uptake permease (TSUP) (TC 2.A.102) family.</text>
</comment>
<feature type="transmembrane region" description="Helical" evidence="5">
    <location>
        <begin position="259"/>
        <end position="276"/>
    </location>
</feature>
<feature type="transmembrane region" description="Helical" evidence="5">
    <location>
        <begin position="224"/>
        <end position="247"/>
    </location>
</feature>
<protein>
    <recommendedName>
        <fullName evidence="5">Probable membrane transporter protein</fullName>
    </recommendedName>
</protein>
<evidence type="ECO:0000313" key="6">
    <source>
        <dbReference type="EMBL" id="PVX30342.1"/>
    </source>
</evidence>
<dbReference type="PANTHER" id="PTHR43483:SF3">
    <property type="entry name" value="MEMBRANE TRANSPORTER PROTEIN HI_0806-RELATED"/>
    <property type="match status" value="1"/>
</dbReference>
<feature type="transmembrane region" description="Helical" evidence="5">
    <location>
        <begin position="12"/>
        <end position="45"/>
    </location>
</feature>
<dbReference type="AlphaFoldDB" id="A0A2U0SG45"/>
<evidence type="ECO:0000256" key="2">
    <source>
        <dbReference type="ARBA" id="ARBA00022692"/>
    </source>
</evidence>
<feature type="transmembrane region" description="Helical" evidence="5">
    <location>
        <begin position="116"/>
        <end position="134"/>
    </location>
</feature>
<accession>A0A2U0SG45</accession>
<reference evidence="6 7" key="1">
    <citation type="submission" date="2018-05" db="EMBL/GenBank/DDBJ databases">
        <title>Description of Sphingomonas pokkalii sp nov, isolated from the rhizosphere of saline tolerant pokkali rice and its draft genome analysis.</title>
        <authorList>
            <person name="Menon R."/>
            <person name="Kumari S."/>
            <person name="Rameshkumar N."/>
        </authorList>
    </citation>
    <scope>NUCLEOTIDE SEQUENCE [LARGE SCALE GENOMIC DNA]</scope>
    <source>
        <strain evidence="6 7">L3B27</strain>
    </source>
</reference>
<dbReference type="GO" id="GO:0005886">
    <property type="term" value="C:plasma membrane"/>
    <property type="evidence" value="ECO:0007669"/>
    <property type="project" value="UniProtKB-SubCell"/>
</dbReference>
<organism evidence="6 7">
    <name type="scientific">Sphingomonas pokkalii</name>
    <dbReference type="NCBI Taxonomy" id="2175090"/>
    <lineage>
        <taxon>Bacteria</taxon>
        <taxon>Pseudomonadati</taxon>
        <taxon>Pseudomonadota</taxon>
        <taxon>Alphaproteobacteria</taxon>
        <taxon>Sphingomonadales</taxon>
        <taxon>Sphingomonadaceae</taxon>
        <taxon>Sphingomonas</taxon>
    </lineage>
</organism>
<dbReference type="OrthoDB" id="457670at2"/>
<feature type="transmembrane region" description="Helical" evidence="5">
    <location>
        <begin position="154"/>
        <end position="177"/>
    </location>
</feature>